<evidence type="ECO:0000313" key="1">
    <source>
        <dbReference type="EMBL" id="JAD70872.1"/>
    </source>
</evidence>
<name>A0A0A9CH74_ARUDO</name>
<reference evidence="1" key="1">
    <citation type="submission" date="2014-09" db="EMBL/GenBank/DDBJ databases">
        <authorList>
            <person name="Magalhaes I.L.F."/>
            <person name="Oliveira U."/>
            <person name="Santos F.R."/>
            <person name="Vidigal T.H.D.A."/>
            <person name="Brescovit A.D."/>
            <person name="Santos A.J."/>
        </authorList>
    </citation>
    <scope>NUCLEOTIDE SEQUENCE</scope>
    <source>
        <tissue evidence="1">Shoot tissue taken approximately 20 cm above the soil surface</tissue>
    </source>
</reference>
<organism evidence="1">
    <name type="scientific">Arundo donax</name>
    <name type="common">Giant reed</name>
    <name type="synonym">Donax arundinaceus</name>
    <dbReference type="NCBI Taxonomy" id="35708"/>
    <lineage>
        <taxon>Eukaryota</taxon>
        <taxon>Viridiplantae</taxon>
        <taxon>Streptophyta</taxon>
        <taxon>Embryophyta</taxon>
        <taxon>Tracheophyta</taxon>
        <taxon>Spermatophyta</taxon>
        <taxon>Magnoliopsida</taxon>
        <taxon>Liliopsida</taxon>
        <taxon>Poales</taxon>
        <taxon>Poaceae</taxon>
        <taxon>PACMAD clade</taxon>
        <taxon>Arundinoideae</taxon>
        <taxon>Arundineae</taxon>
        <taxon>Arundo</taxon>
    </lineage>
</organism>
<protein>
    <submittedName>
        <fullName evidence="1">Uncharacterized protein</fullName>
    </submittedName>
</protein>
<dbReference type="EMBL" id="GBRH01227023">
    <property type="protein sequence ID" value="JAD70872.1"/>
    <property type="molecule type" value="Transcribed_RNA"/>
</dbReference>
<reference evidence="1" key="2">
    <citation type="journal article" date="2015" name="Data Brief">
        <title>Shoot transcriptome of the giant reed, Arundo donax.</title>
        <authorList>
            <person name="Barrero R.A."/>
            <person name="Guerrero F.D."/>
            <person name="Moolhuijzen P."/>
            <person name="Goolsby J.A."/>
            <person name="Tidwell J."/>
            <person name="Bellgard S.E."/>
            <person name="Bellgard M.I."/>
        </authorList>
    </citation>
    <scope>NUCLEOTIDE SEQUENCE</scope>
    <source>
        <tissue evidence="1">Shoot tissue taken approximately 20 cm above the soil surface</tissue>
    </source>
</reference>
<proteinExistence type="predicted"/>
<accession>A0A0A9CH74</accession>
<dbReference type="AlphaFoldDB" id="A0A0A9CH74"/>
<sequence>MVSKQKVGVANVVLPTMEVMPEGAVKEVSAVEVSLVRGPAPVPKPVLVFHVTEVKPVGVQAAGGSSEMTAMPLNGPEFPRCILKTSRRGGSSEEGATAWGIAGVGDGSAVRRSSHGSIRLYSGGAASEELLGGVGAVTGAERRRPVAYGGVLEWMLPLPWYPRRGLLWW</sequence>